<dbReference type="InterPro" id="IPR007050">
    <property type="entry name" value="HTH_bacterioopsin"/>
</dbReference>
<evidence type="ECO:0000313" key="5">
    <source>
        <dbReference type="EMBL" id="SDE01597.1"/>
    </source>
</evidence>
<sequence>MRYLTVKITPAEGEAFHPTAAALRDESAITREAIHHVELLADDTVLVFAEGSGDSGRYEAIMRDSSLVEEYLVSGEDRWMAVSQFQPSDVMRRFLEFERESDIVIETPITINSDGSVRVTYVGSDSAFQEALRRVDEELPLTYEVMETGSYDPDVNKLLRVLTTRQQEVLEAAVEVGYYSTPREATHKDVAERVGIAPTTAGEHLRKVEEQVFDALVR</sequence>
<keyword evidence="7" id="KW-1185">Reference proteome</keyword>
<dbReference type="EMBL" id="FOIC01000017">
    <property type="protein sequence ID" value="SET92445.1"/>
    <property type="molecule type" value="Genomic_DNA"/>
</dbReference>
<dbReference type="OrthoDB" id="27447at2157"/>
<gene>
    <name evidence="6" type="ORF">SAMN04488694_11729</name>
    <name evidence="5" type="ORF">SAMN05192552_11002</name>
</gene>
<evidence type="ECO:0000259" key="3">
    <source>
        <dbReference type="Pfam" id="PF04967"/>
    </source>
</evidence>
<evidence type="ECO:0000313" key="6">
    <source>
        <dbReference type="EMBL" id="SET92445.1"/>
    </source>
</evidence>
<dbReference type="InterPro" id="IPR036388">
    <property type="entry name" value="WH-like_DNA-bd_sf"/>
</dbReference>
<protein>
    <submittedName>
        <fullName evidence="5">HTH DNA binding domain-containing protein</fullName>
    </submittedName>
</protein>
<proteinExistence type="predicted"/>
<dbReference type="PANTHER" id="PTHR34236">
    <property type="entry name" value="DIMETHYL SULFOXIDE REDUCTASE TRANSCRIPTIONAL ACTIVATOR"/>
    <property type="match status" value="1"/>
</dbReference>
<dbReference type="EMBL" id="FMZP01000100">
    <property type="protein sequence ID" value="SDE01597.1"/>
    <property type="molecule type" value="Genomic_DNA"/>
</dbReference>
<evidence type="ECO:0000259" key="4">
    <source>
        <dbReference type="Pfam" id="PF24278"/>
    </source>
</evidence>
<evidence type="ECO:0000313" key="7">
    <source>
        <dbReference type="Proteomes" id="UP000199320"/>
    </source>
</evidence>
<dbReference type="Pfam" id="PF04967">
    <property type="entry name" value="HTH_10"/>
    <property type="match status" value="1"/>
</dbReference>
<dbReference type="PANTHER" id="PTHR34236:SF1">
    <property type="entry name" value="DIMETHYL SULFOXIDE REDUCTASE TRANSCRIPTIONAL ACTIVATOR"/>
    <property type="match status" value="1"/>
</dbReference>
<keyword evidence="1" id="KW-0805">Transcription regulation</keyword>
<dbReference type="RefSeq" id="WP_092934257.1">
    <property type="nucleotide sequence ID" value="NZ_FMZP01000100.1"/>
</dbReference>
<feature type="domain" description="HTH bat-type" evidence="3">
    <location>
        <begin position="162"/>
        <end position="213"/>
    </location>
</feature>
<evidence type="ECO:0000256" key="2">
    <source>
        <dbReference type="ARBA" id="ARBA00023163"/>
    </source>
</evidence>
<accession>A0A1G6ZH67</accession>
<dbReference type="Proteomes" id="UP000324021">
    <property type="component" value="Unassembled WGS sequence"/>
</dbReference>
<name>A0A1G6ZH67_9EURY</name>
<dbReference type="STRING" id="392421.SAMN04488694_11729"/>
<dbReference type="AlphaFoldDB" id="A0A1G6ZH67"/>
<organism evidence="5 8">
    <name type="scientific">Natrinema hispanicum</name>
    <dbReference type="NCBI Taxonomy" id="392421"/>
    <lineage>
        <taxon>Archaea</taxon>
        <taxon>Methanobacteriati</taxon>
        <taxon>Methanobacteriota</taxon>
        <taxon>Stenosarchaea group</taxon>
        <taxon>Halobacteria</taxon>
        <taxon>Halobacteriales</taxon>
        <taxon>Natrialbaceae</taxon>
        <taxon>Natrinema</taxon>
    </lineage>
</organism>
<evidence type="ECO:0000256" key="1">
    <source>
        <dbReference type="ARBA" id="ARBA00023015"/>
    </source>
</evidence>
<dbReference type="Proteomes" id="UP000199320">
    <property type="component" value="Unassembled WGS sequence"/>
</dbReference>
<evidence type="ECO:0000313" key="8">
    <source>
        <dbReference type="Proteomes" id="UP000324021"/>
    </source>
</evidence>
<reference evidence="6" key="1">
    <citation type="submission" date="2016-10" db="EMBL/GenBank/DDBJ databases">
        <authorList>
            <person name="de Groot N.N."/>
        </authorList>
    </citation>
    <scope>NUCLEOTIDE SEQUENCE [LARGE SCALE GENOMIC DNA]</scope>
    <source>
        <strain evidence="6">CDM_6</strain>
    </source>
</reference>
<feature type="domain" description="HVO-0513-like N-terminal" evidence="4">
    <location>
        <begin position="17"/>
        <end position="151"/>
    </location>
</feature>
<reference evidence="7 8" key="2">
    <citation type="submission" date="2016-10" db="EMBL/GenBank/DDBJ databases">
        <authorList>
            <person name="Varghese N."/>
            <person name="Submissions S."/>
        </authorList>
    </citation>
    <scope>NUCLEOTIDE SEQUENCE [LARGE SCALE GENOMIC DNA]</scope>
    <source>
        <strain evidence="5 8">CDM_1</strain>
        <strain evidence="7">CDM_6</strain>
    </source>
</reference>
<dbReference type="Pfam" id="PF24278">
    <property type="entry name" value="HVO_0513_N"/>
    <property type="match status" value="1"/>
</dbReference>
<keyword evidence="2" id="KW-0804">Transcription</keyword>
<dbReference type="Gene3D" id="1.10.10.10">
    <property type="entry name" value="Winged helix-like DNA-binding domain superfamily/Winged helix DNA-binding domain"/>
    <property type="match status" value="1"/>
</dbReference>
<dbReference type="InterPro" id="IPR056493">
    <property type="entry name" value="HVO_0513_N"/>
</dbReference>